<dbReference type="GO" id="GO:0016209">
    <property type="term" value="F:antioxidant activity"/>
    <property type="evidence" value="ECO:0007669"/>
    <property type="project" value="InterPro"/>
</dbReference>
<feature type="signal peptide" evidence="1">
    <location>
        <begin position="1"/>
        <end position="18"/>
    </location>
</feature>
<organism evidence="3 4">
    <name type="scientific">Halomarinibacterium sedimenti</name>
    <dbReference type="NCBI Taxonomy" id="2857106"/>
    <lineage>
        <taxon>Bacteria</taxon>
        <taxon>Pseudomonadati</taxon>
        <taxon>Bacteroidota</taxon>
        <taxon>Flavobacteriia</taxon>
        <taxon>Flavobacteriales</taxon>
        <taxon>Flavobacteriaceae</taxon>
        <taxon>Halomarinibacterium</taxon>
    </lineage>
</organism>
<evidence type="ECO:0000313" key="3">
    <source>
        <dbReference type="EMBL" id="MBW2938123.1"/>
    </source>
</evidence>
<evidence type="ECO:0000259" key="2">
    <source>
        <dbReference type="Pfam" id="PF00578"/>
    </source>
</evidence>
<keyword evidence="4" id="KW-1185">Reference proteome</keyword>
<reference evidence="3" key="1">
    <citation type="submission" date="2021-07" db="EMBL/GenBank/DDBJ databases">
        <title>Aureisphaera sp. CAU 1614 isolated from sea sediment.</title>
        <authorList>
            <person name="Kim W."/>
        </authorList>
    </citation>
    <scope>NUCLEOTIDE SEQUENCE</scope>
    <source>
        <strain evidence="3">CAU 1614</strain>
    </source>
</reference>
<dbReference type="EMBL" id="JAHWDP010000003">
    <property type="protein sequence ID" value="MBW2938123.1"/>
    <property type="molecule type" value="Genomic_DNA"/>
</dbReference>
<dbReference type="RefSeq" id="WP_219052582.1">
    <property type="nucleotide sequence ID" value="NZ_JAHWDP010000003.1"/>
</dbReference>
<keyword evidence="1" id="KW-0732">Signal</keyword>
<name>A0A9X1FPP3_9FLAO</name>
<dbReference type="AlphaFoldDB" id="A0A9X1FPP3"/>
<dbReference type="Proteomes" id="UP001138686">
    <property type="component" value="Unassembled WGS sequence"/>
</dbReference>
<feature type="chain" id="PRO_5040962928" evidence="1">
    <location>
        <begin position="19"/>
        <end position="221"/>
    </location>
</feature>
<comment type="caution">
    <text evidence="3">The sequence shown here is derived from an EMBL/GenBank/DDBJ whole genome shotgun (WGS) entry which is preliminary data.</text>
</comment>
<feature type="domain" description="Alkyl hydroperoxide reductase subunit C/ Thiol specific antioxidant" evidence="2">
    <location>
        <begin position="73"/>
        <end position="184"/>
    </location>
</feature>
<dbReference type="Pfam" id="PF00578">
    <property type="entry name" value="AhpC-TSA"/>
    <property type="match status" value="1"/>
</dbReference>
<protein>
    <submittedName>
        <fullName evidence="3">Redoxin domain-containing protein</fullName>
    </submittedName>
</protein>
<dbReference type="InterPro" id="IPR000866">
    <property type="entry name" value="AhpC/TSA"/>
</dbReference>
<sequence>MGKILLALFIFTSLASYAQDFEPKTYFSDAIEKNIRKYRVNAKRAYIKNDLERAQFLFDSLINHVVKNTYIDNFKVRKFSGRKIELHEFEKPIYLITYATWCTPGIGEIPALNDVVDAYSDEIDFVMLFWGPKKKVRKLKNKMNNKIKILYVDEKENKNDFVIRCMKHTLGFPASFFISSDKKVLDVRRNFLHHYSEEYTKSYNANYQTFTSGVSLLLNKD</sequence>
<evidence type="ECO:0000256" key="1">
    <source>
        <dbReference type="SAM" id="SignalP"/>
    </source>
</evidence>
<gene>
    <name evidence="3" type="ORF">KXJ69_08390</name>
</gene>
<proteinExistence type="predicted"/>
<dbReference type="GO" id="GO:0016491">
    <property type="term" value="F:oxidoreductase activity"/>
    <property type="evidence" value="ECO:0007669"/>
    <property type="project" value="InterPro"/>
</dbReference>
<accession>A0A9X1FPP3</accession>
<evidence type="ECO:0000313" key="4">
    <source>
        <dbReference type="Proteomes" id="UP001138686"/>
    </source>
</evidence>